<evidence type="ECO:0000313" key="3">
    <source>
        <dbReference type="Proteomes" id="UP000616885"/>
    </source>
</evidence>
<dbReference type="EMBL" id="JADCTT010000003">
    <property type="protein sequence ID" value="KAF9754515.1"/>
    <property type="molecule type" value="Genomic_DNA"/>
</dbReference>
<evidence type="ECO:0000313" key="2">
    <source>
        <dbReference type="EMBL" id="KAF9754515.1"/>
    </source>
</evidence>
<accession>A0A8H7TPQ5</accession>
<dbReference type="PANTHER" id="PTHR35186">
    <property type="entry name" value="ANK_REP_REGION DOMAIN-CONTAINING PROTEIN"/>
    <property type="match status" value="1"/>
</dbReference>
<evidence type="ECO:0000256" key="1">
    <source>
        <dbReference type="SAM" id="MobiDB-lite"/>
    </source>
</evidence>
<proteinExistence type="predicted"/>
<dbReference type="PANTHER" id="PTHR35186:SF4">
    <property type="entry name" value="PRION-INHIBITION AND PROPAGATION HELO DOMAIN-CONTAINING PROTEIN"/>
    <property type="match status" value="1"/>
</dbReference>
<protein>
    <submittedName>
        <fullName evidence="2">Uncharacterized protein</fullName>
    </submittedName>
</protein>
<dbReference type="AlphaFoldDB" id="A0A8H7TPQ5"/>
<feature type="compositionally biased region" description="Basic and acidic residues" evidence="1">
    <location>
        <begin position="272"/>
        <end position="283"/>
    </location>
</feature>
<feature type="region of interest" description="Disordered" evidence="1">
    <location>
        <begin position="268"/>
        <end position="289"/>
    </location>
</feature>
<sequence length="590" mass="66970">MSGLGVAPLCLETIQGCKWLLSKVRTYRRFSREFGKLRTRLEVQMELFRDESEFVLGGTSTEPTITALLDGGDTEGTNMDELEDRLQDRLSGKYTSYRALFEEIYNTTTALKGEFQKLDASYSEMVTSVKSKIQVAIASLFKFSQFQEDMAALTDLVSQLRHLRKSMEKRKTVTTRRKVLSKEFRDVRRCTASLHTVLSQHWSCKNSLHVQHAFSLLITPTIGKEIELRAIIWKEVIPEKKSHVDKDATPLRITCEDIAWSIPIDQTQSSKDLNKGSEQDQRSPKRLKTNSLTLGDRVRVYRPTRTRNPAAARKKPKQVKQQKQNKEFLVADDLALSTNFCSKICGRTPVQQSNMAVGYLESPHDYRYAFSHLDDQFILGMAKNKPHPNTLPLSQVLSRPLDEKITIVDQLNLALALAKATLHFWSTPWWSDYWRLDDLRFDCSATSISECVKTIHLRTELSPSSHITAVAASATLQPSMAVTPDPELEKATLVHGIRNINLHCLGVALLQIGRWTDIQADDIQQVRRLSSLPSQLGSRYRSMTEKCLECDFGVGKDLGDPRLQGAMYDTVIRELEKMISALELEDEESL</sequence>
<organism evidence="2 3">
    <name type="scientific">Bionectria ochroleuca</name>
    <name type="common">Gliocladium roseum</name>
    <dbReference type="NCBI Taxonomy" id="29856"/>
    <lineage>
        <taxon>Eukaryota</taxon>
        <taxon>Fungi</taxon>
        <taxon>Dikarya</taxon>
        <taxon>Ascomycota</taxon>
        <taxon>Pezizomycotina</taxon>
        <taxon>Sordariomycetes</taxon>
        <taxon>Hypocreomycetidae</taxon>
        <taxon>Hypocreales</taxon>
        <taxon>Bionectriaceae</taxon>
        <taxon>Clonostachys</taxon>
    </lineage>
</organism>
<reference evidence="2" key="1">
    <citation type="submission" date="2020-10" db="EMBL/GenBank/DDBJ databases">
        <title>High-Quality Genome Resource of Clonostachys rosea strain S41 by Oxford Nanopore Long-Read Sequencing.</title>
        <authorList>
            <person name="Wang H."/>
        </authorList>
    </citation>
    <scope>NUCLEOTIDE SEQUENCE</scope>
    <source>
        <strain evidence="2">S41</strain>
    </source>
</reference>
<dbReference type="Proteomes" id="UP000616885">
    <property type="component" value="Unassembled WGS sequence"/>
</dbReference>
<comment type="caution">
    <text evidence="2">The sequence shown here is derived from an EMBL/GenBank/DDBJ whole genome shotgun (WGS) entry which is preliminary data.</text>
</comment>
<name>A0A8H7TPQ5_BIOOC</name>
<gene>
    <name evidence="2" type="ORF">IM811_009956</name>
</gene>
<feature type="region of interest" description="Disordered" evidence="1">
    <location>
        <begin position="303"/>
        <end position="324"/>
    </location>
</feature>